<comment type="caution">
    <text evidence="2">The sequence shown here is derived from an EMBL/GenBank/DDBJ whole genome shotgun (WGS) entry which is preliminary data.</text>
</comment>
<name>A0A7J7H2H2_CAMSI</name>
<keyword evidence="1" id="KW-0812">Transmembrane</keyword>
<dbReference type="PANTHER" id="PTHR35128">
    <property type="entry name" value="SECRETION-REGULATING GUANINE NUCLEOTIDE EXCHANGE FACTOR"/>
    <property type="match status" value="1"/>
</dbReference>
<protein>
    <recommendedName>
        <fullName evidence="4">Peptidase S9 prolyl oligopeptidase catalytic domain-containing protein</fullName>
    </recommendedName>
</protein>
<dbReference type="Proteomes" id="UP000593564">
    <property type="component" value="Unassembled WGS sequence"/>
</dbReference>
<keyword evidence="1" id="KW-1133">Transmembrane helix</keyword>
<sequence>MNGTGGFRVPVLFTVLILFLVALILLFRNGGEKPNSSVGLVKQKWNSFESLVQFNPNVEFRNGTDVIWKIPDSPKAVLFLAHGYSGQANDFWDKSSECPNCIGLPEERLIVLHTLARKFAVLTISSAGTCWLVEGEIMIVKGIIEWWVEKYKLEKLPLVALGASSGGYFISMLATYMRFSSITVMIAVGLFHPMDFVKMM</sequence>
<dbReference type="Gene3D" id="3.40.50.1820">
    <property type="entry name" value="alpha/beta hydrolase"/>
    <property type="match status" value="1"/>
</dbReference>
<evidence type="ECO:0008006" key="4">
    <source>
        <dbReference type="Google" id="ProtNLM"/>
    </source>
</evidence>
<reference evidence="2 3" key="2">
    <citation type="submission" date="2020-07" db="EMBL/GenBank/DDBJ databases">
        <title>Genome assembly of wild tea tree DASZ reveals pedigree and selection history of tea varieties.</title>
        <authorList>
            <person name="Zhang W."/>
        </authorList>
    </citation>
    <scope>NUCLEOTIDE SEQUENCE [LARGE SCALE GENOMIC DNA]</scope>
    <source>
        <strain evidence="3">cv. G240</strain>
        <tissue evidence="2">Leaf</tissue>
    </source>
</reference>
<dbReference type="AlphaFoldDB" id="A0A7J7H2H2"/>
<gene>
    <name evidence="2" type="ORF">HYC85_013116</name>
</gene>
<dbReference type="EMBL" id="JACBKZ010000006">
    <property type="protein sequence ID" value="KAF5947159.1"/>
    <property type="molecule type" value="Genomic_DNA"/>
</dbReference>
<feature type="transmembrane region" description="Helical" evidence="1">
    <location>
        <begin position="6"/>
        <end position="27"/>
    </location>
</feature>
<feature type="transmembrane region" description="Helical" evidence="1">
    <location>
        <begin position="168"/>
        <end position="191"/>
    </location>
</feature>
<accession>A0A7J7H2H2</accession>
<keyword evidence="1" id="KW-0472">Membrane</keyword>
<evidence type="ECO:0000313" key="3">
    <source>
        <dbReference type="Proteomes" id="UP000593564"/>
    </source>
</evidence>
<reference evidence="3" key="1">
    <citation type="journal article" date="2020" name="Nat. Commun.">
        <title>Genome assembly of wild tea tree DASZ reveals pedigree and selection history of tea varieties.</title>
        <authorList>
            <person name="Zhang W."/>
            <person name="Zhang Y."/>
            <person name="Qiu H."/>
            <person name="Guo Y."/>
            <person name="Wan H."/>
            <person name="Zhang X."/>
            <person name="Scossa F."/>
            <person name="Alseekh S."/>
            <person name="Zhang Q."/>
            <person name="Wang P."/>
            <person name="Xu L."/>
            <person name="Schmidt M.H."/>
            <person name="Jia X."/>
            <person name="Li D."/>
            <person name="Zhu A."/>
            <person name="Guo F."/>
            <person name="Chen W."/>
            <person name="Ni D."/>
            <person name="Usadel B."/>
            <person name="Fernie A.R."/>
            <person name="Wen W."/>
        </authorList>
    </citation>
    <scope>NUCLEOTIDE SEQUENCE [LARGE SCALE GENOMIC DNA]</scope>
    <source>
        <strain evidence="3">cv. G240</strain>
    </source>
</reference>
<organism evidence="2 3">
    <name type="scientific">Camellia sinensis</name>
    <name type="common">Tea plant</name>
    <name type="synonym">Thea sinensis</name>
    <dbReference type="NCBI Taxonomy" id="4442"/>
    <lineage>
        <taxon>Eukaryota</taxon>
        <taxon>Viridiplantae</taxon>
        <taxon>Streptophyta</taxon>
        <taxon>Embryophyta</taxon>
        <taxon>Tracheophyta</taxon>
        <taxon>Spermatophyta</taxon>
        <taxon>Magnoliopsida</taxon>
        <taxon>eudicotyledons</taxon>
        <taxon>Gunneridae</taxon>
        <taxon>Pentapetalae</taxon>
        <taxon>asterids</taxon>
        <taxon>Ericales</taxon>
        <taxon>Theaceae</taxon>
        <taxon>Camellia</taxon>
    </lineage>
</organism>
<dbReference type="InterPro" id="IPR029058">
    <property type="entry name" value="AB_hydrolase_fold"/>
</dbReference>
<dbReference type="PANTHER" id="PTHR35128:SF1">
    <property type="entry name" value="SECRETION-REGULATING GUANINE NUCLEOTIDE EXCHANGE FACTOR"/>
    <property type="match status" value="1"/>
</dbReference>
<evidence type="ECO:0000256" key="1">
    <source>
        <dbReference type="SAM" id="Phobius"/>
    </source>
</evidence>
<dbReference type="SUPFAM" id="SSF53474">
    <property type="entry name" value="alpha/beta-Hydrolases"/>
    <property type="match status" value="1"/>
</dbReference>
<keyword evidence="3" id="KW-1185">Reference proteome</keyword>
<proteinExistence type="predicted"/>
<evidence type="ECO:0000313" key="2">
    <source>
        <dbReference type="EMBL" id="KAF5947159.1"/>
    </source>
</evidence>